<keyword evidence="3" id="KW-1185">Reference proteome</keyword>
<evidence type="ECO:0000256" key="1">
    <source>
        <dbReference type="SAM" id="MobiDB-lite"/>
    </source>
</evidence>
<feature type="compositionally biased region" description="Low complexity" evidence="1">
    <location>
        <begin position="58"/>
        <end position="77"/>
    </location>
</feature>
<feature type="compositionally biased region" description="Basic and acidic residues" evidence="1">
    <location>
        <begin position="103"/>
        <end position="114"/>
    </location>
</feature>
<evidence type="ECO:0000313" key="3">
    <source>
        <dbReference type="Proteomes" id="UP001283361"/>
    </source>
</evidence>
<reference evidence="2" key="1">
    <citation type="journal article" date="2023" name="G3 (Bethesda)">
        <title>A reference genome for the long-term kleptoplast-retaining sea slug Elysia crispata morphotype clarki.</title>
        <authorList>
            <person name="Eastman K.E."/>
            <person name="Pendleton A.L."/>
            <person name="Shaikh M.A."/>
            <person name="Suttiyut T."/>
            <person name="Ogas R."/>
            <person name="Tomko P."/>
            <person name="Gavelis G."/>
            <person name="Widhalm J.R."/>
            <person name="Wisecaver J.H."/>
        </authorList>
    </citation>
    <scope>NUCLEOTIDE SEQUENCE</scope>
    <source>
        <strain evidence="2">ECLA1</strain>
    </source>
</reference>
<sequence length="114" mass="12374">MFQSAKTRSLYFLLTHNQPHALKNTHSMLRSRSRLSLGPVPNKASSARILGFHVPAIPGNSLPTPTSSPSTLPGSTRGTEEKPGTPRGYKTDRCDWSLPSPDSSHRPEGAHTNC</sequence>
<dbReference type="AlphaFoldDB" id="A0AAE1DH85"/>
<feature type="region of interest" description="Disordered" evidence="1">
    <location>
        <begin position="56"/>
        <end position="114"/>
    </location>
</feature>
<feature type="compositionally biased region" description="Basic and acidic residues" evidence="1">
    <location>
        <begin position="78"/>
        <end position="95"/>
    </location>
</feature>
<proteinExistence type="predicted"/>
<name>A0AAE1DH85_9GAST</name>
<dbReference type="EMBL" id="JAWDGP010003841">
    <property type="protein sequence ID" value="KAK3770462.1"/>
    <property type="molecule type" value="Genomic_DNA"/>
</dbReference>
<accession>A0AAE1DH85</accession>
<organism evidence="2 3">
    <name type="scientific">Elysia crispata</name>
    <name type="common">lettuce slug</name>
    <dbReference type="NCBI Taxonomy" id="231223"/>
    <lineage>
        <taxon>Eukaryota</taxon>
        <taxon>Metazoa</taxon>
        <taxon>Spiralia</taxon>
        <taxon>Lophotrochozoa</taxon>
        <taxon>Mollusca</taxon>
        <taxon>Gastropoda</taxon>
        <taxon>Heterobranchia</taxon>
        <taxon>Euthyneura</taxon>
        <taxon>Panpulmonata</taxon>
        <taxon>Sacoglossa</taxon>
        <taxon>Placobranchoidea</taxon>
        <taxon>Plakobranchidae</taxon>
        <taxon>Elysia</taxon>
    </lineage>
</organism>
<dbReference type="Proteomes" id="UP001283361">
    <property type="component" value="Unassembled WGS sequence"/>
</dbReference>
<gene>
    <name evidence="2" type="ORF">RRG08_027945</name>
</gene>
<comment type="caution">
    <text evidence="2">The sequence shown here is derived from an EMBL/GenBank/DDBJ whole genome shotgun (WGS) entry which is preliminary data.</text>
</comment>
<evidence type="ECO:0000313" key="2">
    <source>
        <dbReference type="EMBL" id="KAK3770462.1"/>
    </source>
</evidence>
<protein>
    <submittedName>
        <fullName evidence="2">Uncharacterized protein</fullName>
    </submittedName>
</protein>